<gene>
    <name evidence="5" type="ORF">CBYS24578_00006519</name>
</gene>
<dbReference type="PANTHER" id="PTHR47655">
    <property type="entry name" value="QUINIC ACID UTILIZATION ACTIVATOR"/>
    <property type="match status" value="1"/>
</dbReference>
<dbReference type="GO" id="GO:0008270">
    <property type="term" value="F:zinc ion binding"/>
    <property type="evidence" value="ECO:0007669"/>
    <property type="project" value="InterPro"/>
</dbReference>
<feature type="compositionally biased region" description="Low complexity" evidence="3">
    <location>
        <begin position="668"/>
        <end position="689"/>
    </location>
</feature>
<comment type="caution">
    <text evidence="5">The sequence shown here is derived from an EMBL/GenBank/DDBJ whole genome shotgun (WGS) entry which is preliminary data.</text>
</comment>
<evidence type="ECO:0000313" key="6">
    <source>
        <dbReference type="Proteomes" id="UP000754883"/>
    </source>
</evidence>
<evidence type="ECO:0000256" key="1">
    <source>
        <dbReference type="ARBA" id="ARBA00022723"/>
    </source>
</evidence>
<organism evidence="5 6">
    <name type="scientific">Clonostachys byssicola</name>
    <dbReference type="NCBI Taxonomy" id="160290"/>
    <lineage>
        <taxon>Eukaryota</taxon>
        <taxon>Fungi</taxon>
        <taxon>Dikarya</taxon>
        <taxon>Ascomycota</taxon>
        <taxon>Pezizomycotina</taxon>
        <taxon>Sordariomycetes</taxon>
        <taxon>Hypocreomycetidae</taxon>
        <taxon>Hypocreales</taxon>
        <taxon>Bionectriaceae</taxon>
        <taxon>Clonostachys</taxon>
    </lineage>
</organism>
<dbReference type="Pfam" id="PF04082">
    <property type="entry name" value="Fungal_trans"/>
    <property type="match status" value="1"/>
</dbReference>
<dbReference type="GO" id="GO:0006351">
    <property type="term" value="P:DNA-templated transcription"/>
    <property type="evidence" value="ECO:0007669"/>
    <property type="project" value="InterPro"/>
</dbReference>
<feature type="domain" description="Zn(2)-C6 fungal-type" evidence="4">
    <location>
        <begin position="36"/>
        <end position="66"/>
    </location>
</feature>
<feature type="region of interest" description="Disordered" evidence="3">
    <location>
        <begin position="661"/>
        <end position="696"/>
    </location>
</feature>
<dbReference type="GO" id="GO:0003677">
    <property type="term" value="F:DNA binding"/>
    <property type="evidence" value="ECO:0007669"/>
    <property type="project" value="InterPro"/>
</dbReference>
<feature type="region of interest" description="Disordered" evidence="3">
    <location>
        <begin position="1"/>
        <end position="28"/>
    </location>
</feature>
<dbReference type="PROSITE" id="PS50048">
    <property type="entry name" value="ZN2_CY6_FUNGAL_2"/>
    <property type="match status" value="1"/>
</dbReference>
<dbReference type="EMBL" id="CABFNO020001394">
    <property type="protein sequence ID" value="CAG9984799.1"/>
    <property type="molecule type" value="Genomic_DNA"/>
</dbReference>
<dbReference type="OrthoDB" id="2534600at2759"/>
<dbReference type="CDD" id="cd12148">
    <property type="entry name" value="fungal_TF_MHR"/>
    <property type="match status" value="1"/>
</dbReference>
<dbReference type="AlphaFoldDB" id="A0A9N9UFB1"/>
<dbReference type="CDD" id="cd00067">
    <property type="entry name" value="GAL4"/>
    <property type="match status" value="1"/>
</dbReference>
<evidence type="ECO:0000313" key="5">
    <source>
        <dbReference type="EMBL" id="CAG9984799.1"/>
    </source>
</evidence>
<evidence type="ECO:0000259" key="4">
    <source>
        <dbReference type="PROSITE" id="PS50048"/>
    </source>
</evidence>
<keyword evidence="2" id="KW-0539">Nucleus</keyword>
<dbReference type="PANTHER" id="PTHR47655:SF2">
    <property type="entry name" value="QUINIC ACID UTILIZATION ACTIVATOR"/>
    <property type="match status" value="1"/>
</dbReference>
<dbReference type="InterPro" id="IPR052783">
    <property type="entry name" value="Metabolic/Drug-Res_Regulator"/>
</dbReference>
<protein>
    <recommendedName>
        <fullName evidence="4">Zn(2)-C6 fungal-type domain-containing protein</fullName>
    </recommendedName>
</protein>
<dbReference type="InterPro" id="IPR007219">
    <property type="entry name" value="XnlR_reg_dom"/>
</dbReference>
<proteinExistence type="predicted"/>
<dbReference type="InterPro" id="IPR036864">
    <property type="entry name" value="Zn2-C6_fun-type_DNA-bd_sf"/>
</dbReference>
<dbReference type="SUPFAM" id="SSF57701">
    <property type="entry name" value="Zn2/Cys6 DNA-binding domain"/>
    <property type="match status" value="1"/>
</dbReference>
<accession>A0A9N9UFB1</accession>
<keyword evidence="1" id="KW-0479">Metal-binding</keyword>
<dbReference type="SMART" id="SM00906">
    <property type="entry name" value="Fungal_trans"/>
    <property type="match status" value="1"/>
</dbReference>
<dbReference type="PROSITE" id="PS00463">
    <property type="entry name" value="ZN2_CY6_FUNGAL_1"/>
    <property type="match status" value="1"/>
</dbReference>
<dbReference type="Gene3D" id="4.10.240.10">
    <property type="entry name" value="Zn(2)-C6 fungal-type DNA-binding domain"/>
    <property type="match status" value="1"/>
</dbReference>
<sequence>MTGPAPGAGPPPPSDDIGGASEDEGPVKKRLRVSRACDPCRRRKERCDGSQPTCQRCIKAGRPCSYIPYRKRGLRTGYVRGIEILLGLLIHSSPGTEELISAVLRHKANQSTTLGPTSAPPTTSLLKSWRKSTAHEILQGALLSSDDDEDEDVYLQNLDDKLTSAFNALPRQYQSTSFGELPKPANVIKHLPETISPVVPLPFPKQPQPPTYGDPNPNVFSIPTLPPNWSQLIEIYMTNTHCWLPIIQKYTLYRSASLLCGPGGQGQGPKPSSGEMCSLWAVLAYGSHQLLVLDPSMSSTTPSGTSLYALARHMAGQGQVEYDVGHVHALLTLALLEISQKSWMNAWLCVGRAVYIASGLGIVPVRQGPNIINSDDSRQRLALGCFVLDTLIASRLGLRPYLQQNDFFDLGTLSSDGIEEWELWRPITNINMQLASFSPGPSRVLSTFNHFCYIVAILNSLLCSSHHKSETINPQQYIDRLEQWNDRNPLRDCLSMLKDPSKLVSEAPHTLQLRLAAMATYAILSNQHSRQTNSTQETGASLVATHDSLAESQRILSDPANNVTVVNATQALPIATIFLEMVQANTNLITSTLVSASWNRPALQPASLQSESIPPEMLNDSLPLDAQLLVPAIAIPDSNVFGGVNDQESYAAKDQIQAVRTTQTIGMSPSTNKTSSPNTSNGPNKSKSPLGTIVTPPLSGQAIGQVQVGGVGMENQLAMSNTSLSETSDHNGLFNQLSLLDRADWPVFSEDFMEHLGLSRDGSLLDYHNIFDPSSPKFT</sequence>
<dbReference type="SMART" id="SM00066">
    <property type="entry name" value="GAL4"/>
    <property type="match status" value="1"/>
</dbReference>
<keyword evidence="6" id="KW-1185">Reference proteome</keyword>
<dbReference type="Proteomes" id="UP000754883">
    <property type="component" value="Unassembled WGS sequence"/>
</dbReference>
<dbReference type="GO" id="GO:0045944">
    <property type="term" value="P:positive regulation of transcription by RNA polymerase II"/>
    <property type="evidence" value="ECO:0007669"/>
    <property type="project" value="TreeGrafter"/>
</dbReference>
<dbReference type="InterPro" id="IPR001138">
    <property type="entry name" value="Zn2Cys6_DnaBD"/>
</dbReference>
<name>A0A9N9UFB1_9HYPO</name>
<evidence type="ECO:0000256" key="2">
    <source>
        <dbReference type="ARBA" id="ARBA00023242"/>
    </source>
</evidence>
<dbReference type="GO" id="GO:0000981">
    <property type="term" value="F:DNA-binding transcription factor activity, RNA polymerase II-specific"/>
    <property type="evidence" value="ECO:0007669"/>
    <property type="project" value="InterPro"/>
</dbReference>
<dbReference type="Pfam" id="PF00172">
    <property type="entry name" value="Zn_clus"/>
    <property type="match status" value="1"/>
</dbReference>
<evidence type="ECO:0000256" key="3">
    <source>
        <dbReference type="SAM" id="MobiDB-lite"/>
    </source>
</evidence>
<reference evidence="5" key="1">
    <citation type="submission" date="2021-10" db="EMBL/GenBank/DDBJ databases">
        <authorList>
            <person name="Piombo E."/>
        </authorList>
    </citation>
    <scope>NUCLEOTIDE SEQUENCE</scope>
</reference>